<dbReference type="Proteomes" id="UP000315783">
    <property type="component" value="Unassembled WGS sequence"/>
</dbReference>
<dbReference type="EMBL" id="SPUK01000024">
    <property type="protein sequence ID" value="TQV90682.1"/>
    <property type="molecule type" value="Genomic_DNA"/>
</dbReference>
<gene>
    <name evidence="1" type="ORF">IF1G_10634</name>
</gene>
<sequence length="75" mass="8204">MALFVRVSRYPTDFQLDSKSGRGSQSVGSRHGCLVTQAGRPMHLHQQTSAVPSRLAHQKGRCGRPWLPGCVCSAR</sequence>
<comment type="caution">
    <text evidence="1">The sequence shown here is derived from an EMBL/GenBank/DDBJ whole genome shotgun (WGS) entry which is preliminary data.</text>
</comment>
<accession>A0A545UMK0</accession>
<evidence type="ECO:0000313" key="2">
    <source>
        <dbReference type="Proteomes" id="UP000315783"/>
    </source>
</evidence>
<keyword evidence="2" id="KW-1185">Reference proteome</keyword>
<dbReference type="AlphaFoldDB" id="A0A545UMK0"/>
<proteinExistence type="predicted"/>
<evidence type="ECO:0000313" key="1">
    <source>
        <dbReference type="EMBL" id="TQV90682.1"/>
    </source>
</evidence>
<organism evidence="1 2">
    <name type="scientific">Cordyceps javanica</name>
    <dbReference type="NCBI Taxonomy" id="43265"/>
    <lineage>
        <taxon>Eukaryota</taxon>
        <taxon>Fungi</taxon>
        <taxon>Dikarya</taxon>
        <taxon>Ascomycota</taxon>
        <taxon>Pezizomycotina</taxon>
        <taxon>Sordariomycetes</taxon>
        <taxon>Hypocreomycetidae</taxon>
        <taxon>Hypocreales</taxon>
        <taxon>Cordycipitaceae</taxon>
        <taxon>Cordyceps</taxon>
    </lineage>
</organism>
<name>A0A545UMK0_9HYPO</name>
<protein>
    <submittedName>
        <fullName evidence="1">Uncharacterized protein</fullName>
    </submittedName>
</protein>
<reference evidence="1 2" key="1">
    <citation type="journal article" date="2019" name="Appl. Microbiol. Biotechnol.">
        <title>Genome sequence of Isaria javanica and comparative genome analysis insights into family S53 peptidase evolution in fungal entomopathogens.</title>
        <authorList>
            <person name="Lin R."/>
            <person name="Zhang X."/>
            <person name="Xin B."/>
            <person name="Zou M."/>
            <person name="Gao Y."/>
            <person name="Qin F."/>
            <person name="Hu Q."/>
            <person name="Xie B."/>
            <person name="Cheng X."/>
        </authorList>
    </citation>
    <scope>NUCLEOTIDE SEQUENCE [LARGE SCALE GENOMIC DNA]</scope>
    <source>
        <strain evidence="1 2">IJ1G</strain>
    </source>
</reference>